<sequence length="369" mass="43594">MDIYITGPINKNNCLCRKNKTSGINLQCPHKKKNGDYCGKHSNENKWRLRIDENLSNTNLKVLINDEDFLKDSTLKNFNERSIKFSCKKYNLIKSKDNNILLNNLQSFFKNIIKYKKYEFQIKLLQRNIKVYLKNKKKILRGPAIFKRELCNNNEDFLSFESVHSIPFEDFISFKDDDNFIYGFDINSFEKLIENKMSNPYNRKPIPSLAIKNLKSIVKMRTVKKENELSHLTTKQKLRHRVLKIFQEIDTLGVYAGGTDISWFMDLTPERIKSYYKLLEDIWNYRANLTNTQKARIVPYQNMFPYSVSNFNKINNINKISDILLTEMEKLVFTAELDSDRSLGCYYILIAFVEINPVVAQLMPWLVQY</sequence>
<name>A0A5B8HVN4_9VIRU</name>
<dbReference type="EMBL" id="MK250088">
    <property type="protein sequence ID" value="QDY52149.1"/>
    <property type="molecule type" value="Genomic_DNA"/>
</dbReference>
<reference evidence="1" key="1">
    <citation type="submission" date="2018-11" db="EMBL/GenBank/DDBJ databases">
        <title>A distinct lineage of giant viruses engineers rhodopsin photosystems in predatory marine eukaryotes.</title>
        <authorList>
            <person name="Needham D.M."/>
            <person name="Yoshizawa S."/>
            <person name="Hosaka T."/>
            <person name="Poirier C."/>
            <person name="Choi C.-J."/>
            <person name="Hehenberger E."/>
            <person name="Irwin N.A.T."/>
            <person name="Wilken S."/>
            <person name="Yung C.-M."/>
            <person name="Bachy C."/>
            <person name="Kurihara R."/>
            <person name="Nakajima Y."/>
            <person name="Kojima K."/>
            <person name="Kimura-Someya T."/>
            <person name="Leonard G."/>
            <person name="Malmstrom R.R."/>
            <person name="Mende D."/>
            <person name="Olson D.K."/>
            <person name="Sudo Y."/>
            <person name="Sudek S."/>
            <person name="Richards T.A."/>
            <person name="DeLong E.F."/>
            <person name="Keeling P.J."/>
            <person name="Santoro A.E."/>
            <person name="Shirouzu M."/>
            <person name="Iwasaki W."/>
            <person name="Worden A.Z."/>
        </authorList>
    </citation>
    <scope>NUCLEOTIDE SEQUENCE</scope>
</reference>
<organism evidence="1">
    <name type="scientific">Mimiviridae sp. ChoanoV1</name>
    <dbReference type="NCBI Taxonomy" id="2596887"/>
    <lineage>
        <taxon>Viruses</taxon>
        <taxon>Varidnaviria</taxon>
        <taxon>Bamfordvirae</taxon>
        <taxon>Nucleocytoviricota</taxon>
        <taxon>Megaviricetes</taxon>
        <taxon>Imitervirales</taxon>
        <taxon>Schizomimiviridae</taxon>
    </lineage>
</organism>
<accession>A0A5B8HVN4</accession>
<evidence type="ECO:0000313" key="1">
    <source>
        <dbReference type="EMBL" id="QDY52149.1"/>
    </source>
</evidence>
<gene>
    <name evidence="1" type="ORF">4_29</name>
</gene>
<proteinExistence type="predicted"/>
<protein>
    <submittedName>
        <fullName evidence="1">Uncharacterized protein</fullName>
    </submittedName>
</protein>